<proteinExistence type="predicted"/>
<evidence type="ECO:0000313" key="2">
    <source>
        <dbReference type="Proteomes" id="UP000784294"/>
    </source>
</evidence>
<name>A0A3S5B290_9PLAT</name>
<comment type="caution">
    <text evidence="1">The sequence shown here is derived from an EMBL/GenBank/DDBJ whole genome shotgun (WGS) entry which is preliminary data.</text>
</comment>
<reference evidence="1" key="1">
    <citation type="submission" date="2018-11" db="EMBL/GenBank/DDBJ databases">
        <authorList>
            <consortium name="Pathogen Informatics"/>
        </authorList>
    </citation>
    <scope>NUCLEOTIDE SEQUENCE</scope>
</reference>
<dbReference type="EMBL" id="CAAALY010247731">
    <property type="protein sequence ID" value="VEL34469.1"/>
    <property type="molecule type" value="Genomic_DNA"/>
</dbReference>
<dbReference type="AlphaFoldDB" id="A0A3S5B290"/>
<sequence>MQREKETERQKGERKSEISVGWMKQRHCVESGNPCNITVCIDRVVLPERQREQSSWRLQGCCSEGFGLIWSGLVRSGPVWSGLVWSGLRCAEMFGSVLVPPPVGSVALYFLSDLYSHVCCLFALSCMYMRVQVAQTVC</sequence>
<organism evidence="1 2">
    <name type="scientific">Protopolystoma xenopodis</name>
    <dbReference type="NCBI Taxonomy" id="117903"/>
    <lineage>
        <taxon>Eukaryota</taxon>
        <taxon>Metazoa</taxon>
        <taxon>Spiralia</taxon>
        <taxon>Lophotrochozoa</taxon>
        <taxon>Platyhelminthes</taxon>
        <taxon>Monogenea</taxon>
        <taxon>Polyopisthocotylea</taxon>
        <taxon>Polystomatidea</taxon>
        <taxon>Polystomatidae</taxon>
        <taxon>Protopolystoma</taxon>
    </lineage>
</organism>
<accession>A0A3S5B290</accession>
<evidence type="ECO:0000313" key="1">
    <source>
        <dbReference type="EMBL" id="VEL34469.1"/>
    </source>
</evidence>
<dbReference type="Proteomes" id="UP000784294">
    <property type="component" value="Unassembled WGS sequence"/>
</dbReference>
<gene>
    <name evidence="1" type="ORF">PXEA_LOCUS27909</name>
</gene>
<dbReference type="OrthoDB" id="8964056at2759"/>
<protein>
    <submittedName>
        <fullName evidence="1">Uncharacterized protein</fullName>
    </submittedName>
</protein>
<keyword evidence="2" id="KW-1185">Reference proteome</keyword>